<comment type="similarity">
    <text evidence="7">Belongs to the PINc/VapC protein family.</text>
</comment>
<keyword evidence="10" id="KW-1185">Reference proteome</keyword>
<evidence type="ECO:0000256" key="7">
    <source>
        <dbReference type="ARBA" id="ARBA00038093"/>
    </source>
</evidence>
<evidence type="ECO:0000256" key="6">
    <source>
        <dbReference type="ARBA" id="ARBA00022842"/>
    </source>
</evidence>
<gene>
    <name evidence="9" type="ordered locus">PCC8801_3942</name>
</gene>
<evidence type="ECO:0000256" key="4">
    <source>
        <dbReference type="ARBA" id="ARBA00022723"/>
    </source>
</evidence>
<keyword evidence="3" id="KW-0540">Nuclease</keyword>
<evidence type="ECO:0000256" key="1">
    <source>
        <dbReference type="ARBA" id="ARBA00001946"/>
    </source>
</evidence>
<dbReference type="EMBL" id="CP001287">
    <property type="protein sequence ID" value="ACK67886.1"/>
    <property type="molecule type" value="Genomic_DNA"/>
</dbReference>
<dbReference type="Pfam" id="PF01850">
    <property type="entry name" value="PIN"/>
    <property type="match status" value="1"/>
</dbReference>
<evidence type="ECO:0000259" key="8">
    <source>
        <dbReference type="Pfam" id="PF01850"/>
    </source>
</evidence>
<keyword evidence="2" id="KW-1277">Toxin-antitoxin system</keyword>
<dbReference type="InterPro" id="IPR002716">
    <property type="entry name" value="PIN_dom"/>
</dbReference>
<dbReference type="eggNOG" id="COG1487">
    <property type="taxonomic scope" value="Bacteria"/>
</dbReference>
<dbReference type="RefSeq" id="WP_012597140.1">
    <property type="nucleotide sequence ID" value="NC_011726.1"/>
</dbReference>
<evidence type="ECO:0000256" key="3">
    <source>
        <dbReference type="ARBA" id="ARBA00022722"/>
    </source>
</evidence>
<dbReference type="Gene3D" id="3.40.50.1010">
    <property type="entry name" value="5'-nuclease"/>
    <property type="match status" value="1"/>
</dbReference>
<protein>
    <submittedName>
        <fullName evidence="9">PilT protein domain protein</fullName>
    </submittedName>
</protein>
<dbReference type="AlphaFoldDB" id="B7K560"/>
<proteinExistence type="inferred from homology"/>
<dbReference type="InterPro" id="IPR050556">
    <property type="entry name" value="Type_II_TA_system_RNase"/>
</dbReference>
<accession>B7K560</accession>
<comment type="cofactor">
    <cofactor evidence="1">
        <name>Mg(2+)</name>
        <dbReference type="ChEBI" id="CHEBI:18420"/>
    </cofactor>
</comment>
<dbReference type="KEGG" id="cyp:PCC8801_3942"/>
<name>B7K560_RIPO1</name>
<dbReference type="PANTHER" id="PTHR33653">
    <property type="entry name" value="RIBONUCLEASE VAPC2"/>
    <property type="match status" value="1"/>
</dbReference>
<sequence length="152" mass="17491">MYLLDTNHCSCLIFGEPTIINKIQEIGAENVAISSITEGELLYMAENSRYIADNLAIIEDFLNDISIYYVDSGTSHIYAKLKAKIMDCFAPKERNKRRKTRVHQLGINENDLWIASTAIQNNLIVVSADKDFQRIKQAWDFPLETWFDLLEN</sequence>
<dbReference type="OrthoDB" id="428590at2"/>
<evidence type="ECO:0000256" key="5">
    <source>
        <dbReference type="ARBA" id="ARBA00022801"/>
    </source>
</evidence>
<evidence type="ECO:0000313" key="10">
    <source>
        <dbReference type="Proteomes" id="UP000008204"/>
    </source>
</evidence>
<reference evidence="10" key="1">
    <citation type="journal article" date="2011" name="MBio">
        <title>Novel metabolic attributes of the genus Cyanothece, comprising a group of unicellular nitrogen-fixing Cyanobacteria.</title>
        <authorList>
            <person name="Bandyopadhyay A."/>
            <person name="Elvitigala T."/>
            <person name="Welsh E."/>
            <person name="Stockel J."/>
            <person name="Liberton M."/>
            <person name="Min H."/>
            <person name="Sherman L.A."/>
            <person name="Pakrasi H.B."/>
        </authorList>
    </citation>
    <scope>NUCLEOTIDE SEQUENCE [LARGE SCALE GENOMIC DNA]</scope>
    <source>
        <strain evidence="10">PCC 8801</strain>
    </source>
</reference>
<keyword evidence="6" id="KW-0460">Magnesium</keyword>
<evidence type="ECO:0000313" key="9">
    <source>
        <dbReference type="EMBL" id="ACK67886.1"/>
    </source>
</evidence>
<organism evidence="9 10">
    <name type="scientific">Rippkaea orientalis (strain PCC 8801 / RF-1)</name>
    <name type="common">Cyanothece sp. (strain PCC 8801)</name>
    <dbReference type="NCBI Taxonomy" id="41431"/>
    <lineage>
        <taxon>Bacteria</taxon>
        <taxon>Bacillati</taxon>
        <taxon>Cyanobacteriota</taxon>
        <taxon>Cyanophyceae</taxon>
        <taxon>Oscillatoriophycideae</taxon>
        <taxon>Chroococcales</taxon>
        <taxon>Aphanothecaceae</taxon>
        <taxon>Rippkaea</taxon>
        <taxon>Rippkaea orientalis</taxon>
    </lineage>
</organism>
<keyword evidence="4" id="KW-0479">Metal-binding</keyword>
<dbReference type="CDD" id="cd09881">
    <property type="entry name" value="PIN_VapC4-5_FitB-like"/>
    <property type="match status" value="1"/>
</dbReference>
<dbReference type="InterPro" id="IPR029060">
    <property type="entry name" value="PIN-like_dom_sf"/>
</dbReference>
<dbReference type="SUPFAM" id="SSF88723">
    <property type="entry name" value="PIN domain-like"/>
    <property type="match status" value="1"/>
</dbReference>
<dbReference type="STRING" id="41431.PCC8801_3942"/>
<evidence type="ECO:0000256" key="2">
    <source>
        <dbReference type="ARBA" id="ARBA00022649"/>
    </source>
</evidence>
<dbReference type="GO" id="GO:0016787">
    <property type="term" value="F:hydrolase activity"/>
    <property type="evidence" value="ECO:0007669"/>
    <property type="project" value="UniProtKB-KW"/>
</dbReference>
<dbReference type="GO" id="GO:0004518">
    <property type="term" value="F:nuclease activity"/>
    <property type="evidence" value="ECO:0007669"/>
    <property type="project" value="UniProtKB-KW"/>
</dbReference>
<dbReference type="Proteomes" id="UP000008204">
    <property type="component" value="Chromosome"/>
</dbReference>
<dbReference type="GO" id="GO:0046872">
    <property type="term" value="F:metal ion binding"/>
    <property type="evidence" value="ECO:0007669"/>
    <property type="project" value="UniProtKB-KW"/>
</dbReference>
<dbReference type="HOGENOM" id="CLU_118482_5_0_3"/>
<keyword evidence="5" id="KW-0378">Hydrolase</keyword>
<dbReference type="PANTHER" id="PTHR33653:SF1">
    <property type="entry name" value="RIBONUCLEASE VAPC2"/>
    <property type="match status" value="1"/>
</dbReference>
<feature type="domain" description="PIN" evidence="8">
    <location>
        <begin position="2"/>
        <end position="136"/>
    </location>
</feature>